<dbReference type="InterPro" id="IPR001628">
    <property type="entry name" value="Znf_hrmn_rcpt"/>
</dbReference>
<dbReference type="PANTHER" id="PTHR24082">
    <property type="entry name" value="NUCLEAR HORMONE RECEPTOR"/>
    <property type="match status" value="1"/>
</dbReference>
<protein>
    <recommendedName>
        <fullName evidence="10">Nuclear receptor domain-containing protein</fullName>
    </recommendedName>
</protein>
<sequence length="346" mass="39202">MTRKPCAVCGDFSSGRHFGVHACEGCKGFFRRCIATKKEMVCPGSKDCEVYLLQRTNCQSCRYQKCLDVGMALQPPEQTRKGKRKAEKVEPKNLPLKKKPTEEKEIIPSPPIIYCPQEPIVDLVAEECQETLFREISSAIASFNEIFISFRPQLPPYDPSREFLCNEAKAWLSYIDLYTQGVQEVVRFYKTLRPFCELKRDLKIKSLKDSSFQVLLLVASIRHDSIATLIAANSNVFDVSLLSNLNENRTLTHALNRVLAMASTHQWASRNLPLHVIFEAVGRFSISWSNKVQKMTTVSVHDVLELRKALQDAVDAHRIALDDVIRRGVLDITAIPNLFLQLFLGG</sequence>
<evidence type="ECO:0000256" key="8">
    <source>
        <dbReference type="ARBA" id="ARBA00023170"/>
    </source>
</evidence>
<dbReference type="InterPro" id="IPR035500">
    <property type="entry name" value="NHR-like_dom_sf"/>
</dbReference>
<evidence type="ECO:0000256" key="3">
    <source>
        <dbReference type="ARBA" id="ARBA00022771"/>
    </source>
</evidence>
<dbReference type="Pfam" id="PF00105">
    <property type="entry name" value="zf-C4"/>
    <property type="match status" value="1"/>
</dbReference>
<dbReference type="CDD" id="cd06916">
    <property type="entry name" value="NR_DBD_like"/>
    <property type="match status" value="1"/>
</dbReference>
<evidence type="ECO:0000259" key="10">
    <source>
        <dbReference type="PROSITE" id="PS51030"/>
    </source>
</evidence>
<evidence type="ECO:0000313" key="11">
    <source>
        <dbReference type="EMBL" id="CAD6192705.1"/>
    </source>
</evidence>
<dbReference type="PROSITE" id="PS00031">
    <property type="entry name" value="NUCLEAR_REC_DBD_1"/>
    <property type="match status" value="1"/>
</dbReference>
<dbReference type="SUPFAM" id="SSF48508">
    <property type="entry name" value="Nuclear receptor ligand-binding domain"/>
    <property type="match status" value="1"/>
</dbReference>
<evidence type="ECO:0000256" key="2">
    <source>
        <dbReference type="ARBA" id="ARBA00022723"/>
    </source>
</evidence>
<dbReference type="Gene3D" id="1.10.565.10">
    <property type="entry name" value="Retinoid X Receptor"/>
    <property type="match status" value="1"/>
</dbReference>
<dbReference type="Gene3D" id="3.30.50.10">
    <property type="entry name" value="Erythroid Transcription Factor GATA-1, subunit A"/>
    <property type="match status" value="1"/>
</dbReference>
<feature type="domain" description="Nuclear receptor" evidence="10">
    <location>
        <begin position="3"/>
        <end position="78"/>
    </location>
</feature>
<evidence type="ECO:0000256" key="1">
    <source>
        <dbReference type="ARBA" id="ARBA00005993"/>
    </source>
</evidence>
<evidence type="ECO:0000256" key="6">
    <source>
        <dbReference type="ARBA" id="ARBA00023125"/>
    </source>
</evidence>
<keyword evidence="2" id="KW-0479">Metal-binding</keyword>
<evidence type="ECO:0000256" key="5">
    <source>
        <dbReference type="ARBA" id="ARBA00023015"/>
    </source>
</evidence>
<reference evidence="11" key="1">
    <citation type="submission" date="2020-10" db="EMBL/GenBank/DDBJ databases">
        <authorList>
            <person name="Kikuchi T."/>
        </authorList>
    </citation>
    <scope>NUCLEOTIDE SEQUENCE</scope>
    <source>
        <strain evidence="11">NKZ352</strain>
    </source>
</reference>
<dbReference type="GO" id="GO:0000122">
    <property type="term" value="P:negative regulation of transcription by RNA polymerase II"/>
    <property type="evidence" value="ECO:0007669"/>
    <property type="project" value="TreeGrafter"/>
</dbReference>
<dbReference type="GO" id="GO:0004879">
    <property type="term" value="F:nuclear receptor activity"/>
    <property type="evidence" value="ECO:0007669"/>
    <property type="project" value="TreeGrafter"/>
</dbReference>
<dbReference type="GO" id="GO:0008270">
    <property type="term" value="F:zinc ion binding"/>
    <property type="evidence" value="ECO:0007669"/>
    <property type="project" value="UniProtKB-KW"/>
</dbReference>
<dbReference type="InterPro" id="IPR013088">
    <property type="entry name" value="Znf_NHR/GATA"/>
</dbReference>
<evidence type="ECO:0000256" key="4">
    <source>
        <dbReference type="ARBA" id="ARBA00022833"/>
    </source>
</evidence>
<dbReference type="Proteomes" id="UP000835052">
    <property type="component" value="Unassembled WGS sequence"/>
</dbReference>
<dbReference type="SUPFAM" id="SSF57716">
    <property type="entry name" value="Glucocorticoid receptor-like (DNA-binding domain)"/>
    <property type="match status" value="1"/>
</dbReference>
<comment type="caution">
    <text evidence="11">The sequence shown here is derived from an EMBL/GenBank/DDBJ whole genome shotgun (WGS) entry which is preliminary data.</text>
</comment>
<evidence type="ECO:0000313" key="12">
    <source>
        <dbReference type="Proteomes" id="UP000835052"/>
    </source>
</evidence>
<dbReference type="PROSITE" id="PS51030">
    <property type="entry name" value="NUCLEAR_REC_DBD_2"/>
    <property type="match status" value="1"/>
</dbReference>
<dbReference type="AlphaFoldDB" id="A0A8S1HBZ7"/>
<dbReference type="PANTHER" id="PTHR24082:SF473">
    <property type="entry name" value="ECDYSONE-INDUCED PROTEIN 75B, ISOFORM B"/>
    <property type="match status" value="1"/>
</dbReference>
<dbReference type="EMBL" id="CAJGYM010000029">
    <property type="protein sequence ID" value="CAD6192705.1"/>
    <property type="molecule type" value="Genomic_DNA"/>
</dbReference>
<name>A0A8S1HBZ7_9PELO</name>
<keyword evidence="6" id="KW-0238">DNA-binding</keyword>
<proteinExistence type="inferred from homology"/>
<dbReference type="GO" id="GO:0030154">
    <property type="term" value="P:cell differentiation"/>
    <property type="evidence" value="ECO:0007669"/>
    <property type="project" value="TreeGrafter"/>
</dbReference>
<dbReference type="SMART" id="SM00399">
    <property type="entry name" value="ZnF_C4"/>
    <property type="match status" value="1"/>
</dbReference>
<comment type="similarity">
    <text evidence="1">Belongs to the nuclear hormone receptor family.</text>
</comment>
<keyword evidence="8" id="KW-0675">Receptor</keyword>
<dbReference type="PRINTS" id="PR00047">
    <property type="entry name" value="STROIDFINGER"/>
</dbReference>
<dbReference type="GO" id="GO:0045944">
    <property type="term" value="P:positive regulation of transcription by RNA polymerase II"/>
    <property type="evidence" value="ECO:0007669"/>
    <property type="project" value="TreeGrafter"/>
</dbReference>
<dbReference type="OrthoDB" id="10018779at2759"/>
<keyword evidence="5" id="KW-0805">Transcription regulation</keyword>
<keyword evidence="4" id="KW-0862">Zinc</keyword>
<evidence type="ECO:0000256" key="9">
    <source>
        <dbReference type="ARBA" id="ARBA00023242"/>
    </source>
</evidence>
<keyword evidence="9" id="KW-0539">Nucleus</keyword>
<dbReference type="InterPro" id="IPR050234">
    <property type="entry name" value="Nuclear_hormone_rcpt_NR1"/>
</dbReference>
<keyword evidence="7" id="KW-0804">Transcription</keyword>
<dbReference type="GO" id="GO:0009755">
    <property type="term" value="P:hormone-mediated signaling pathway"/>
    <property type="evidence" value="ECO:0007669"/>
    <property type="project" value="TreeGrafter"/>
</dbReference>
<gene>
    <name evidence="11" type="ORF">CAUJ_LOCUS8624</name>
</gene>
<accession>A0A8S1HBZ7</accession>
<keyword evidence="12" id="KW-1185">Reference proteome</keyword>
<organism evidence="11 12">
    <name type="scientific">Caenorhabditis auriculariae</name>
    <dbReference type="NCBI Taxonomy" id="2777116"/>
    <lineage>
        <taxon>Eukaryota</taxon>
        <taxon>Metazoa</taxon>
        <taxon>Ecdysozoa</taxon>
        <taxon>Nematoda</taxon>
        <taxon>Chromadorea</taxon>
        <taxon>Rhabditida</taxon>
        <taxon>Rhabditina</taxon>
        <taxon>Rhabditomorpha</taxon>
        <taxon>Rhabditoidea</taxon>
        <taxon>Rhabditidae</taxon>
        <taxon>Peloderinae</taxon>
        <taxon>Caenorhabditis</taxon>
    </lineage>
</organism>
<evidence type="ECO:0000256" key="7">
    <source>
        <dbReference type="ARBA" id="ARBA00023163"/>
    </source>
</evidence>
<keyword evidence="3" id="KW-0863">Zinc-finger</keyword>
<dbReference type="GO" id="GO:0000978">
    <property type="term" value="F:RNA polymerase II cis-regulatory region sequence-specific DNA binding"/>
    <property type="evidence" value="ECO:0007669"/>
    <property type="project" value="TreeGrafter"/>
</dbReference>